<gene>
    <name evidence="9 11" type="primary">cas2</name>
    <name evidence="11" type="ORF">ENV67_02100</name>
</gene>
<comment type="similarity">
    <text evidence="2 9 10">Belongs to the CRISPR-associated endoribonuclease Cas2 protein family.</text>
</comment>
<keyword evidence="3 9" id="KW-0540">Nuclease</keyword>
<dbReference type="PIRSF" id="PIRSF032582">
    <property type="entry name" value="Cas2"/>
    <property type="match status" value="1"/>
</dbReference>
<evidence type="ECO:0000256" key="3">
    <source>
        <dbReference type="ARBA" id="ARBA00022722"/>
    </source>
</evidence>
<comment type="function">
    <text evidence="9">CRISPR (clustered regularly interspaced short palindromic repeat), is an adaptive immune system that provides protection against mobile genetic elements (viruses, transposable elements and conjugative plasmids). CRISPR clusters contain sequences complementary to antecedent mobile elements and target invading nucleic acids. CRISPR clusters are transcribed and processed into CRISPR RNA (crRNA). Functions as a ssRNA-specific endoribonuclease. Involved in the integration of spacer DNA into the CRISPR cassette.</text>
</comment>
<evidence type="ECO:0000256" key="1">
    <source>
        <dbReference type="ARBA" id="ARBA00001946"/>
    </source>
</evidence>
<keyword evidence="4 9" id="KW-0479">Metal-binding</keyword>
<evidence type="ECO:0000256" key="9">
    <source>
        <dbReference type="HAMAP-Rule" id="MF_01471"/>
    </source>
</evidence>
<dbReference type="PANTHER" id="PTHR34405:SF3">
    <property type="entry name" value="CRISPR-ASSOCIATED ENDORIBONUCLEASE CAS2 3"/>
    <property type="match status" value="1"/>
</dbReference>
<keyword evidence="7 9" id="KW-0460">Magnesium</keyword>
<protein>
    <recommendedName>
        <fullName evidence="9">CRISPR-associated endoribonuclease Cas2</fullName>
        <ecNumber evidence="9">3.1.-.-</ecNumber>
    </recommendedName>
</protein>
<evidence type="ECO:0000256" key="7">
    <source>
        <dbReference type="ARBA" id="ARBA00022842"/>
    </source>
</evidence>
<keyword evidence="6 9" id="KW-0378">Hydrolase</keyword>
<dbReference type="NCBIfam" id="TIGR01573">
    <property type="entry name" value="cas2"/>
    <property type="match status" value="1"/>
</dbReference>
<evidence type="ECO:0000313" key="11">
    <source>
        <dbReference type="EMBL" id="HGW91318.1"/>
    </source>
</evidence>
<organism evidence="11">
    <name type="scientific">candidate division WOR-3 bacterium</name>
    <dbReference type="NCBI Taxonomy" id="2052148"/>
    <lineage>
        <taxon>Bacteria</taxon>
        <taxon>Bacteria division WOR-3</taxon>
    </lineage>
</organism>
<dbReference type="CDD" id="cd09725">
    <property type="entry name" value="Cas2_I_II_III"/>
    <property type="match status" value="1"/>
</dbReference>
<reference evidence="11" key="1">
    <citation type="journal article" date="2020" name="mSystems">
        <title>Genome- and Community-Level Interaction Insights into Carbon Utilization and Element Cycling Functions of Hydrothermarchaeota in Hydrothermal Sediment.</title>
        <authorList>
            <person name="Zhou Z."/>
            <person name="Liu Y."/>
            <person name="Xu W."/>
            <person name="Pan J."/>
            <person name="Luo Z.H."/>
            <person name="Li M."/>
        </authorList>
    </citation>
    <scope>NUCLEOTIDE SEQUENCE [LARGE SCALE GENOMIC DNA]</scope>
    <source>
        <strain evidence="11">SpSt-780</strain>
    </source>
</reference>
<dbReference type="PANTHER" id="PTHR34405">
    <property type="entry name" value="CRISPR-ASSOCIATED ENDORIBONUCLEASE CAS2"/>
    <property type="match status" value="1"/>
</dbReference>
<dbReference type="EMBL" id="DTHG01000025">
    <property type="protein sequence ID" value="HGW91318.1"/>
    <property type="molecule type" value="Genomic_DNA"/>
</dbReference>
<keyword evidence="5 9" id="KW-0255">Endonuclease</keyword>
<evidence type="ECO:0000256" key="8">
    <source>
        <dbReference type="ARBA" id="ARBA00023118"/>
    </source>
</evidence>
<dbReference type="InterPro" id="IPR019199">
    <property type="entry name" value="Virulence_VapD/CRISPR_Cas2"/>
</dbReference>
<dbReference type="EC" id="3.1.-.-" evidence="9"/>
<dbReference type="InterPro" id="IPR021127">
    <property type="entry name" value="CRISPR_associated_Cas2"/>
</dbReference>
<sequence>MNFYLISYDISNDKRRNNVSKCLENYGTRVQYSVFEVILGEEKFKELYEKLKKIIDIKKDSIRIYPLCNSCLRKTRIIGEGEITTEIEIYII</sequence>
<dbReference type="Gene3D" id="3.30.70.240">
    <property type="match status" value="1"/>
</dbReference>
<dbReference type="Pfam" id="PF09827">
    <property type="entry name" value="CRISPR_Cas2"/>
    <property type="match status" value="1"/>
</dbReference>
<dbReference type="HAMAP" id="MF_01471">
    <property type="entry name" value="Cas2"/>
    <property type="match status" value="1"/>
</dbReference>
<dbReference type="GO" id="GO:0046872">
    <property type="term" value="F:metal ion binding"/>
    <property type="evidence" value="ECO:0007669"/>
    <property type="project" value="UniProtKB-UniRule"/>
</dbReference>
<feature type="binding site" evidence="9">
    <location>
        <position position="9"/>
    </location>
    <ligand>
        <name>Mg(2+)</name>
        <dbReference type="ChEBI" id="CHEBI:18420"/>
        <note>catalytic</note>
    </ligand>
</feature>
<comment type="caution">
    <text evidence="11">The sequence shown here is derived from an EMBL/GenBank/DDBJ whole genome shotgun (WGS) entry which is preliminary data.</text>
</comment>
<evidence type="ECO:0000256" key="2">
    <source>
        <dbReference type="ARBA" id="ARBA00009959"/>
    </source>
</evidence>
<dbReference type="GO" id="GO:0051607">
    <property type="term" value="P:defense response to virus"/>
    <property type="evidence" value="ECO:0007669"/>
    <property type="project" value="UniProtKB-UniRule"/>
</dbReference>
<dbReference type="GO" id="GO:0004521">
    <property type="term" value="F:RNA endonuclease activity"/>
    <property type="evidence" value="ECO:0007669"/>
    <property type="project" value="UniProtKB-UniRule"/>
</dbReference>
<dbReference type="GO" id="GO:0016787">
    <property type="term" value="F:hydrolase activity"/>
    <property type="evidence" value="ECO:0007669"/>
    <property type="project" value="UniProtKB-KW"/>
</dbReference>
<dbReference type="SUPFAM" id="SSF143430">
    <property type="entry name" value="TTP0101/SSO1404-like"/>
    <property type="match status" value="1"/>
</dbReference>
<evidence type="ECO:0000256" key="6">
    <source>
        <dbReference type="ARBA" id="ARBA00022801"/>
    </source>
</evidence>
<accession>A0A7C4UFN7</accession>
<evidence type="ECO:0000256" key="10">
    <source>
        <dbReference type="PIRNR" id="PIRNR032582"/>
    </source>
</evidence>
<comment type="subunit">
    <text evidence="9">Homodimer, forms a heterotetramer with a Cas1 homodimer.</text>
</comment>
<name>A0A7C4UFN7_UNCW3</name>
<proteinExistence type="inferred from homology"/>
<evidence type="ECO:0000256" key="4">
    <source>
        <dbReference type="ARBA" id="ARBA00022723"/>
    </source>
</evidence>
<dbReference type="AlphaFoldDB" id="A0A7C4UFN7"/>
<keyword evidence="8 9" id="KW-0051">Antiviral defense</keyword>
<dbReference type="GO" id="GO:0043571">
    <property type="term" value="P:maintenance of CRISPR repeat elements"/>
    <property type="evidence" value="ECO:0007669"/>
    <property type="project" value="UniProtKB-UniRule"/>
</dbReference>
<comment type="cofactor">
    <cofactor evidence="1 9">
        <name>Mg(2+)</name>
        <dbReference type="ChEBI" id="CHEBI:18420"/>
    </cofactor>
</comment>
<evidence type="ECO:0000256" key="5">
    <source>
        <dbReference type="ARBA" id="ARBA00022759"/>
    </source>
</evidence>